<gene>
    <name evidence="2" type="ORF">CR513_59943</name>
</gene>
<reference evidence="2" key="1">
    <citation type="submission" date="2018-05" db="EMBL/GenBank/DDBJ databases">
        <title>Draft genome of Mucuna pruriens seed.</title>
        <authorList>
            <person name="Nnadi N.E."/>
            <person name="Vos R."/>
            <person name="Hasami M.H."/>
            <person name="Devisetty U.K."/>
            <person name="Aguiy J.C."/>
        </authorList>
    </citation>
    <scope>NUCLEOTIDE SEQUENCE [LARGE SCALE GENOMIC DNA]</scope>
    <source>
        <strain evidence="2">JCA_2017</strain>
    </source>
</reference>
<proteinExistence type="predicted"/>
<feature type="chain" id="PRO_5016638937" evidence="1">
    <location>
        <begin position="29"/>
        <end position="113"/>
    </location>
</feature>
<protein>
    <submittedName>
        <fullName evidence="2">Uncharacterized protein</fullName>
    </submittedName>
</protein>
<feature type="signal peptide" evidence="1">
    <location>
        <begin position="1"/>
        <end position="28"/>
    </location>
</feature>
<comment type="caution">
    <text evidence="2">The sequence shown here is derived from an EMBL/GenBank/DDBJ whole genome shotgun (WGS) entry which is preliminary data.</text>
</comment>
<accession>A0A371E6Y0</accession>
<keyword evidence="3" id="KW-1185">Reference proteome</keyword>
<name>A0A371E6Y0_MUCPR</name>
<organism evidence="2 3">
    <name type="scientific">Mucuna pruriens</name>
    <name type="common">Velvet bean</name>
    <name type="synonym">Dolichos pruriens</name>
    <dbReference type="NCBI Taxonomy" id="157652"/>
    <lineage>
        <taxon>Eukaryota</taxon>
        <taxon>Viridiplantae</taxon>
        <taxon>Streptophyta</taxon>
        <taxon>Embryophyta</taxon>
        <taxon>Tracheophyta</taxon>
        <taxon>Spermatophyta</taxon>
        <taxon>Magnoliopsida</taxon>
        <taxon>eudicotyledons</taxon>
        <taxon>Gunneridae</taxon>
        <taxon>Pentapetalae</taxon>
        <taxon>rosids</taxon>
        <taxon>fabids</taxon>
        <taxon>Fabales</taxon>
        <taxon>Fabaceae</taxon>
        <taxon>Papilionoideae</taxon>
        <taxon>50 kb inversion clade</taxon>
        <taxon>NPAAA clade</taxon>
        <taxon>indigoferoid/millettioid clade</taxon>
        <taxon>Phaseoleae</taxon>
        <taxon>Mucuna</taxon>
    </lineage>
</organism>
<dbReference type="OrthoDB" id="1435716at2759"/>
<evidence type="ECO:0000256" key="1">
    <source>
        <dbReference type="SAM" id="SignalP"/>
    </source>
</evidence>
<dbReference type="EMBL" id="QJKJ01015900">
    <property type="protein sequence ID" value="RDX61792.1"/>
    <property type="molecule type" value="Genomic_DNA"/>
</dbReference>
<sequence>MHFHQCSLVGGLKRFMLFVLLTTLLVSGENKDPSVVLDQHYQPHNMPEKQQKLHQHQNPRYPFGVVYFSQKRKLCCYLEDIFYTVKEHFLKEKLIGVIACKRRSSFEGKDSRA</sequence>
<feature type="non-terminal residue" evidence="2">
    <location>
        <position position="1"/>
    </location>
</feature>
<evidence type="ECO:0000313" key="2">
    <source>
        <dbReference type="EMBL" id="RDX61792.1"/>
    </source>
</evidence>
<dbReference type="Proteomes" id="UP000257109">
    <property type="component" value="Unassembled WGS sequence"/>
</dbReference>
<dbReference type="AlphaFoldDB" id="A0A371E6Y0"/>
<evidence type="ECO:0000313" key="3">
    <source>
        <dbReference type="Proteomes" id="UP000257109"/>
    </source>
</evidence>
<keyword evidence="1" id="KW-0732">Signal</keyword>